<dbReference type="GO" id="GO:0042597">
    <property type="term" value="C:periplasmic space"/>
    <property type="evidence" value="ECO:0007669"/>
    <property type="project" value="UniProtKB-SubCell"/>
</dbReference>
<evidence type="ECO:0000256" key="8">
    <source>
        <dbReference type="PIRSR" id="PIRSR000294-1"/>
    </source>
</evidence>
<dbReference type="InterPro" id="IPR004852">
    <property type="entry name" value="Di-haem_cyt_c_peroxidsae"/>
</dbReference>
<dbReference type="GO" id="GO:0020037">
    <property type="term" value="F:heme binding"/>
    <property type="evidence" value="ECO:0007669"/>
    <property type="project" value="InterPro"/>
</dbReference>
<name>A0A7X6IDD7_9BACT</name>
<feature type="binding site" description="covalent" evidence="8">
    <location>
        <position position="236"/>
    </location>
    <ligand>
        <name>heme c</name>
        <dbReference type="ChEBI" id="CHEBI:61717"/>
        <label>2</label>
    </ligand>
</feature>
<dbReference type="PANTHER" id="PTHR30600">
    <property type="entry name" value="CYTOCHROME C PEROXIDASE-RELATED"/>
    <property type="match status" value="1"/>
</dbReference>
<dbReference type="PROSITE" id="PS51007">
    <property type="entry name" value="CYTC"/>
    <property type="match status" value="2"/>
</dbReference>
<evidence type="ECO:0000313" key="12">
    <source>
        <dbReference type="Proteomes" id="UP000534783"/>
    </source>
</evidence>
<reference evidence="11 12" key="1">
    <citation type="journal article" date="2020" name="Nature">
        <title>Bacterial chemolithoautotrophy via manganese oxidation.</title>
        <authorList>
            <person name="Yu H."/>
            <person name="Leadbetter J.R."/>
        </authorList>
    </citation>
    <scope>NUCLEOTIDE SEQUENCE [LARGE SCALE GENOMIC DNA]</scope>
    <source>
        <strain evidence="11 12">Mn-1</strain>
    </source>
</reference>
<feature type="domain" description="Cytochrome c" evidence="10">
    <location>
        <begin position="221"/>
        <end position="346"/>
    </location>
</feature>
<sequence>MKKTKYRWITFGLIIFMVFFLGWEAPLQARPKKSNKYPPETLFDTLPNPPFHLHPLLAPSIPPYNLQTPAKVELGKMLFFDPRLSRDNTVSCATCHNPEHGFSDARPVSVGIGGQKGTRNAPTIFNVAYNKTHFWDGRAGSLEEQALGPIQNPIEMGEDLNRLVQKLNAVPGYVEAFKKVFGTGVTADGIAQAIAAFERTILSNNSPFDRFMAGDDNALTPTEQHGIRVFNEKGKCVTCHNGPNFTDNKFHPLGLPKREGIPNDIGRYAITQDEAEKEHFKTPTLRNIAQTAPYMHNGIFATLEEVVEFYVKAEPTTSPRHPLLTPLSLLTDQDKKALVEFLKSLTGEPINITPPKLPE</sequence>
<proteinExistence type="predicted"/>
<feature type="domain" description="Cytochrome c" evidence="10">
    <location>
        <begin position="70"/>
        <end position="171"/>
    </location>
</feature>
<evidence type="ECO:0000256" key="6">
    <source>
        <dbReference type="ARBA" id="ARBA00023002"/>
    </source>
</evidence>
<dbReference type="GO" id="GO:0004130">
    <property type="term" value="F:cytochrome-c peroxidase activity"/>
    <property type="evidence" value="ECO:0007669"/>
    <property type="project" value="TreeGrafter"/>
</dbReference>
<comment type="caution">
    <text evidence="11">The sequence shown here is derived from an EMBL/GenBank/DDBJ whole genome shotgun (WGS) entry which is preliminary data.</text>
</comment>
<dbReference type="FunFam" id="1.10.760.10:FF:000042">
    <property type="entry name" value="Cytochrome c peroxidase"/>
    <property type="match status" value="1"/>
</dbReference>
<comment type="subcellular location">
    <subcellularLocation>
        <location evidence="1">Periplasm</location>
    </subcellularLocation>
</comment>
<comment type="PTM">
    <text evidence="8">Binds 2 heme groups per subunit.</text>
</comment>
<evidence type="ECO:0000259" key="10">
    <source>
        <dbReference type="PROSITE" id="PS51007"/>
    </source>
</evidence>
<evidence type="ECO:0000256" key="1">
    <source>
        <dbReference type="ARBA" id="ARBA00004418"/>
    </source>
</evidence>
<dbReference type="Gene3D" id="1.10.760.10">
    <property type="entry name" value="Cytochrome c-like domain"/>
    <property type="match status" value="2"/>
</dbReference>
<evidence type="ECO:0000256" key="2">
    <source>
        <dbReference type="ARBA" id="ARBA00022617"/>
    </source>
</evidence>
<keyword evidence="5" id="KW-0574">Periplasm</keyword>
<comment type="cofactor">
    <cofactor evidence="8">
        <name>heme</name>
        <dbReference type="ChEBI" id="CHEBI:30413"/>
    </cofactor>
    <text evidence="8">Binds 2 heme groups.</text>
</comment>
<dbReference type="InterPro" id="IPR036909">
    <property type="entry name" value="Cyt_c-like_dom_sf"/>
</dbReference>
<evidence type="ECO:0000256" key="3">
    <source>
        <dbReference type="ARBA" id="ARBA00022723"/>
    </source>
</evidence>
<dbReference type="Pfam" id="PF03150">
    <property type="entry name" value="CCP_MauG"/>
    <property type="match status" value="1"/>
</dbReference>
<dbReference type="GO" id="GO:0046872">
    <property type="term" value="F:metal ion binding"/>
    <property type="evidence" value="ECO:0007669"/>
    <property type="project" value="UniProtKB-KW"/>
</dbReference>
<keyword evidence="2 8" id="KW-0349">Heme</keyword>
<evidence type="ECO:0000256" key="7">
    <source>
        <dbReference type="ARBA" id="ARBA00023004"/>
    </source>
</evidence>
<evidence type="ECO:0000256" key="9">
    <source>
        <dbReference type="PIRSR" id="PIRSR000294-2"/>
    </source>
</evidence>
<dbReference type="Pfam" id="PF00034">
    <property type="entry name" value="Cytochrom_C"/>
    <property type="match status" value="1"/>
</dbReference>
<evidence type="ECO:0000313" key="11">
    <source>
        <dbReference type="EMBL" id="NKE73359.1"/>
    </source>
</evidence>
<keyword evidence="12" id="KW-1185">Reference proteome</keyword>
<protein>
    <submittedName>
        <fullName evidence="11">Cytochrome-c peroxidase</fullName>
    </submittedName>
</protein>
<feature type="binding site" description="covalent" evidence="8">
    <location>
        <position position="239"/>
    </location>
    <ligand>
        <name>heme c</name>
        <dbReference type="ChEBI" id="CHEBI:61717"/>
        <label>2</label>
    </ligand>
</feature>
<evidence type="ECO:0000256" key="5">
    <source>
        <dbReference type="ARBA" id="ARBA00022764"/>
    </source>
</evidence>
<dbReference type="InterPro" id="IPR051395">
    <property type="entry name" value="Cytochrome_c_Peroxidase/MauG"/>
</dbReference>
<dbReference type="GO" id="GO:0009055">
    <property type="term" value="F:electron transfer activity"/>
    <property type="evidence" value="ECO:0007669"/>
    <property type="project" value="InterPro"/>
</dbReference>
<dbReference type="Proteomes" id="UP000534783">
    <property type="component" value="Unassembled WGS sequence"/>
</dbReference>
<evidence type="ECO:0000256" key="4">
    <source>
        <dbReference type="ARBA" id="ARBA00022729"/>
    </source>
</evidence>
<dbReference type="AlphaFoldDB" id="A0A7X6IDD7"/>
<feature type="binding site" description="axial binding residue" evidence="9">
    <location>
        <position position="240"/>
    </location>
    <ligand>
        <name>heme c</name>
        <dbReference type="ChEBI" id="CHEBI:61717"/>
        <label>2</label>
    </ligand>
    <ligandPart>
        <name>Fe</name>
        <dbReference type="ChEBI" id="CHEBI:18248"/>
    </ligandPart>
</feature>
<feature type="binding site" description="covalent" evidence="8">
    <location>
        <position position="92"/>
    </location>
    <ligand>
        <name>heme c</name>
        <dbReference type="ChEBI" id="CHEBI:61717"/>
        <label>1</label>
    </ligand>
</feature>
<feature type="binding site" description="covalent" evidence="8">
    <location>
        <position position="95"/>
    </location>
    <ligand>
        <name>heme c</name>
        <dbReference type="ChEBI" id="CHEBI:61717"/>
        <label>1</label>
    </ligand>
</feature>
<organism evidence="11 12">
    <name type="scientific">Candidatus Manganitrophus noduliformans</name>
    <dbReference type="NCBI Taxonomy" id="2606439"/>
    <lineage>
        <taxon>Bacteria</taxon>
        <taxon>Pseudomonadati</taxon>
        <taxon>Nitrospirota</taxon>
        <taxon>Nitrospiria</taxon>
        <taxon>Candidatus Troglogloeales</taxon>
        <taxon>Candidatus Manganitrophaceae</taxon>
        <taxon>Candidatus Manganitrophus</taxon>
    </lineage>
</organism>
<keyword evidence="7 9" id="KW-0408">Iron</keyword>
<dbReference type="InterPro" id="IPR026259">
    <property type="entry name" value="MauG/Cytc_peroxidase"/>
</dbReference>
<dbReference type="InterPro" id="IPR009056">
    <property type="entry name" value="Cyt_c-like_dom"/>
</dbReference>
<dbReference type="PANTHER" id="PTHR30600:SF10">
    <property type="entry name" value="BLL6722 PROTEIN"/>
    <property type="match status" value="1"/>
</dbReference>
<keyword evidence="11" id="KW-0575">Peroxidase</keyword>
<dbReference type="SUPFAM" id="SSF46626">
    <property type="entry name" value="Cytochrome c"/>
    <property type="match status" value="2"/>
</dbReference>
<accession>A0A7X6IDD7</accession>
<dbReference type="PIRSF" id="PIRSF000294">
    <property type="entry name" value="Cytochrome-c_peroxidase"/>
    <property type="match status" value="1"/>
</dbReference>
<dbReference type="RefSeq" id="WP_168063308.1">
    <property type="nucleotide sequence ID" value="NZ_VTOW01000006.1"/>
</dbReference>
<keyword evidence="6" id="KW-0560">Oxidoreductase</keyword>
<dbReference type="EMBL" id="VTOW01000006">
    <property type="protein sequence ID" value="NKE73359.1"/>
    <property type="molecule type" value="Genomic_DNA"/>
</dbReference>
<keyword evidence="4" id="KW-0732">Signal</keyword>
<feature type="binding site" description="axial binding residue" evidence="9">
    <location>
        <position position="96"/>
    </location>
    <ligand>
        <name>heme c</name>
        <dbReference type="ChEBI" id="CHEBI:61717"/>
        <label>1</label>
    </ligand>
    <ligandPart>
        <name>Fe</name>
        <dbReference type="ChEBI" id="CHEBI:18248"/>
    </ligandPart>
</feature>
<keyword evidence="3 9" id="KW-0479">Metal-binding</keyword>
<gene>
    <name evidence="11" type="ORF">MNODULE_21600</name>
</gene>